<reference evidence="1" key="1">
    <citation type="submission" date="2018-10" db="EMBL/GenBank/DDBJ databases">
        <title>Effector identification in a new, highly contiguous assembly of the strawberry crown rot pathogen Phytophthora cactorum.</title>
        <authorList>
            <person name="Armitage A.D."/>
            <person name="Nellist C.F."/>
            <person name="Bates H."/>
            <person name="Vickerstaff R.J."/>
            <person name="Harrison R.J."/>
        </authorList>
    </citation>
    <scope>NUCLEOTIDE SEQUENCE</scope>
    <source>
        <strain evidence="1">4040</strain>
    </source>
</reference>
<accession>A0A8T1BKX2</accession>
<evidence type="ECO:0000313" key="2">
    <source>
        <dbReference type="Proteomes" id="UP000736787"/>
    </source>
</evidence>
<dbReference type="Proteomes" id="UP000736787">
    <property type="component" value="Unassembled WGS sequence"/>
</dbReference>
<name>A0A8T1BKX2_9STRA</name>
<sequence length="102" mass="11452">MRHLLAFTPILDDTNQNTASHSDFIHRTLEYLTTGPPGAVCLIEDNCTTNLATARLFGVPLLECFSHRLNLAGERVLKAYAKELDLVAKVMRKLRLHDIYAS</sequence>
<dbReference type="EMBL" id="RCMK01001011">
    <property type="protein sequence ID" value="KAG2904804.1"/>
    <property type="molecule type" value="Genomic_DNA"/>
</dbReference>
<protein>
    <submittedName>
        <fullName evidence="1">Uncharacterized protein</fullName>
    </submittedName>
</protein>
<dbReference type="PANTHER" id="PTHR40866:SF1">
    <property type="entry name" value="BED-TYPE DOMAIN-CONTAINING PROTEIN"/>
    <property type="match status" value="1"/>
</dbReference>
<gene>
    <name evidence="1" type="ORF">PC117_g20938</name>
</gene>
<proteinExistence type="predicted"/>
<dbReference type="PANTHER" id="PTHR40866">
    <property type="entry name" value="BED-TYPE DOMAIN-CONTAINING PROTEIN"/>
    <property type="match status" value="1"/>
</dbReference>
<organism evidence="1 2">
    <name type="scientific">Phytophthora cactorum</name>
    <dbReference type="NCBI Taxonomy" id="29920"/>
    <lineage>
        <taxon>Eukaryota</taxon>
        <taxon>Sar</taxon>
        <taxon>Stramenopiles</taxon>
        <taxon>Oomycota</taxon>
        <taxon>Peronosporomycetes</taxon>
        <taxon>Peronosporales</taxon>
        <taxon>Peronosporaceae</taxon>
        <taxon>Phytophthora</taxon>
    </lineage>
</organism>
<dbReference type="AlphaFoldDB" id="A0A8T1BKX2"/>
<comment type="caution">
    <text evidence="1">The sequence shown here is derived from an EMBL/GenBank/DDBJ whole genome shotgun (WGS) entry which is preliminary data.</text>
</comment>
<evidence type="ECO:0000313" key="1">
    <source>
        <dbReference type="EMBL" id="KAG2904804.1"/>
    </source>
</evidence>